<dbReference type="NCBIfam" id="NF003300">
    <property type="entry name" value="PRK04296.1-5"/>
    <property type="match status" value="1"/>
</dbReference>
<reference evidence="13 14" key="1">
    <citation type="journal article" date="2012" name="J. Bacteriol.">
        <title>Genome sequence of Lactobacillus mucosae LM1, isolated from piglet feces.</title>
        <authorList>
            <person name="Lee J.H."/>
            <person name="Valeriano V.D."/>
            <person name="Shin Y.R."/>
            <person name="Chae J.P."/>
            <person name="Kim G.B."/>
            <person name="Ham J.S."/>
            <person name="Chun J."/>
            <person name="Kang D.K."/>
        </authorList>
    </citation>
    <scope>NUCLEOTIDE SEQUENCE [LARGE SCALE GENOMIC DNA]</scope>
    <source>
        <strain evidence="13 14">LM1</strain>
        <plasmid evidence="13">pLM1</plasmid>
    </source>
</reference>
<evidence type="ECO:0000256" key="6">
    <source>
        <dbReference type="ARBA" id="ARBA00022777"/>
    </source>
</evidence>
<dbReference type="GO" id="GO:0008270">
    <property type="term" value="F:zinc ion binding"/>
    <property type="evidence" value="ECO:0007669"/>
    <property type="project" value="UniProtKB-UniRule"/>
</dbReference>
<keyword evidence="4 8" id="KW-0808">Transferase</keyword>
<dbReference type="GO" id="GO:0071897">
    <property type="term" value="P:DNA biosynthetic process"/>
    <property type="evidence" value="ECO:0007669"/>
    <property type="project" value="UniProtKB-KW"/>
</dbReference>
<feature type="binding site" evidence="8">
    <location>
        <position position="190"/>
    </location>
    <ligand>
        <name>Zn(2+)</name>
        <dbReference type="ChEBI" id="CHEBI:29105"/>
    </ligand>
</feature>
<keyword evidence="8" id="KW-0963">Cytoplasm</keyword>
<dbReference type="Gene3D" id="3.40.50.300">
    <property type="entry name" value="P-loop containing nucleotide triphosphate hydrolases"/>
    <property type="match status" value="1"/>
</dbReference>
<protein>
    <recommendedName>
        <fullName evidence="2 8">Thymidine kinase</fullName>
        <ecNumber evidence="2 8">2.7.1.21</ecNumber>
    </recommendedName>
</protein>
<dbReference type="GO" id="GO:0004797">
    <property type="term" value="F:thymidine kinase activity"/>
    <property type="evidence" value="ECO:0007669"/>
    <property type="project" value="UniProtKB-UniRule"/>
</dbReference>
<keyword evidence="3 8" id="KW-0237">DNA synthesis</keyword>
<sequence length="207" mass="23078">MAQLFFKYGTMNSSKSANLLMTAHNYESQGKHVIIMTSALDTRAGKAKVESRVGLAANAMSITPQDNVYDLYADYMEMFGYGARDIACVLIDEAQFLTPEQVEQIAYGIVDAEEVPVICYGLKTDFQGHLFDGSKALLELADKLEEIKTVCQFCNKKATMNLRTVNGMPVYDGEQVQIGDQEYLSVCRHHWDTAPIFLSKPEESVHA</sequence>
<keyword evidence="14" id="KW-1185">Reference proteome</keyword>
<dbReference type="InterPro" id="IPR027417">
    <property type="entry name" value="P-loop_NTPase"/>
</dbReference>
<dbReference type="GO" id="GO:0005524">
    <property type="term" value="F:ATP binding"/>
    <property type="evidence" value="ECO:0007669"/>
    <property type="project" value="UniProtKB-UniRule"/>
</dbReference>
<keyword evidence="13" id="KW-0614">Plasmid</keyword>
<evidence type="ECO:0000256" key="4">
    <source>
        <dbReference type="ARBA" id="ARBA00022679"/>
    </source>
</evidence>
<comment type="catalytic activity">
    <reaction evidence="8 11">
        <text>thymidine + ATP = dTMP + ADP + H(+)</text>
        <dbReference type="Rhea" id="RHEA:19129"/>
        <dbReference type="ChEBI" id="CHEBI:15378"/>
        <dbReference type="ChEBI" id="CHEBI:17748"/>
        <dbReference type="ChEBI" id="CHEBI:30616"/>
        <dbReference type="ChEBI" id="CHEBI:63528"/>
        <dbReference type="ChEBI" id="CHEBI:456216"/>
        <dbReference type="EC" id="2.7.1.21"/>
    </reaction>
</comment>
<keyword evidence="8" id="KW-0479">Metal-binding</keyword>
<evidence type="ECO:0000256" key="1">
    <source>
        <dbReference type="ARBA" id="ARBA00007587"/>
    </source>
</evidence>
<dbReference type="Proteomes" id="UP000003645">
    <property type="component" value="Plasmid pLM1"/>
</dbReference>
<dbReference type="RefSeq" id="WP_006501019.1">
    <property type="nucleotide sequence ID" value="NZ_CP011014.1"/>
</dbReference>
<dbReference type="GO" id="GO:0005829">
    <property type="term" value="C:cytosol"/>
    <property type="evidence" value="ECO:0007669"/>
    <property type="project" value="TreeGrafter"/>
</dbReference>
<dbReference type="OrthoDB" id="9781579at2"/>
<dbReference type="PANTHER" id="PTHR11441">
    <property type="entry name" value="THYMIDINE KINASE"/>
    <property type="match status" value="1"/>
</dbReference>
<feature type="active site" description="Proton acceptor" evidence="8 9">
    <location>
        <position position="93"/>
    </location>
</feature>
<comment type="caution">
    <text evidence="8">Lacks conserved residue(s) required for the propagation of feature annotation.</text>
</comment>
<comment type="subunit">
    <text evidence="8">Homotetramer.</text>
</comment>
<comment type="similarity">
    <text evidence="1 8 12">Belongs to the thymidine kinase family.</text>
</comment>
<dbReference type="GO" id="GO:0046104">
    <property type="term" value="P:thymidine metabolic process"/>
    <property type="evidence" value="ECO:0007669"/>
    <property type="project" value="TreeGrafter"/>
</dbReference>
<evidence type="ECO:0000256" key="8">
    <source>
        <dbReference type="HAMAP-Rule" id="MF_00124"/>
    </source>
</evidence>
<accession>A0A0D4CNC6</accession>
<comment type="subcellular location">
    <subcellularLocation>
        <location evidence="8">Cytoplasm</location>
    </subcellularLocation>
</comment>
<feature type="binding site" evidence="10">
    <location>
        <position position="183"/>
    </location>
    <ligand>
        <name>substrate</name>
    </ligand>
</feature>
<dbReference type="SUPFAM" id="SSF57716">
    <property type="entry name" value="Glucocorticoid receptor-like (DNA-binding domain)"/>
    <property type="match status" value="1"/>
</dbReference>
<dbReference type="InterPro" id="IPR001267">
    <property type="entry name" value="Thymidine_kinase"/>
</dbReference>
<feature type="binding site" evidence="8">
    <location>
        <position position="187"/>
    </location>
    <ligand>
        <name>Zn(2+)</name>
        <dbReference type="ChEBI" id="CHEBI:29105"/>
    </ligand>
</feature>
<evidence type="ECO:0000256" key="10">
    <source>
        <dbReference type="PIRSR" id="PIRSR035805-2"/>
    </source>
</evidence>
<feature type="binding site" evidence="8">
    <location>
        <position position="154"/>
    </location>
    <ligand>
        <name>Zn(2+)</name>
        <dbReference type="ChEBI" id="CHEBI:29105"/>
    </ligand>
</feature>
<evidence type="ECO:0000313" key="13">
    <source>
        <dbReference type="EMBL" id="AJT51603.1"/>
    </source>
</evidence>
<dbReference type="Gene3D" id="3.30.60.20">
    <property type="match status" value="1"/>
</dbReference>
<proteinExistence type="inferred from homology"/>
<name>A0A0D4CNC6_LIMMU</name>
<feature type="binding site" evidence="10">
    <location>
        <begin position="176"/>
        <end position="179"/>
    </location>
    <ligand>
        <name>substrate</name>
    </ligand>
</feature>
<dbReference type="PIRSF" id="PIRSF035805">
    <property type="entry name" value="TK_cell"/>
    <property type="match status" value="1"/>
</dbReference>
<dbReference type="KEGG" id="lmu:LBLM1_11290"/>
<evidence type="ECO:0000256" key="12">
    <source>
        <dbReference type="RuleBase" id="RU004165"/>
    </source>
</evidence>
<evidence type="ECO:0000256" key="2">
    <source>
        <dbReference type="ARBA" id="ARBA00012118"/>
    </source>
</evidence>
<evidence type="ECO:0000313" key="14">
    <source>
        <dbReference type="Proteomes" id="UP000003645"/>
    </source>
</evidence>
<dbReference type="EMBL" id="CP011014">
    <property type="protein sequence ID" value="AJT51603.1"/>
    <property type="molecule type" value="Genomic_DNA"/>
</dbReference>
<dbReference type="HAMAP" id="MF_00124">
    <property type="entry name" value="Thymidine_kinase"/>
    <property type="match status" value="1"/>
</dbReference>
<organism evidence="13 14">
    <name type="scientific">Limosilactobacillus mucosae LM1</name>
    <dbReference type="NCBI Taxonomy" id="1130798"/>
    <lineage>
        <taxon>Bacteria</taxon>
        <taxon>Bacillati</taxon>
        <taxon>Bacillota</taxon>
        <taxon>Bacilli</taxon>
        <taxon>Lactobacillales</taxon>
        <taxon>Lactobacillaceae</taxon>
        <taxon>Limosilactobacillus</taxon>
    </lineage>
</organism>
<dbReference type="Pfam" id="PF00265">
    <property type="entry name" value="TK"/>
    <property type="match status" value="1"/>
</dbReference>
<dbReference type="PANTHER" id="PTHR11441:SF0">
    <property type="entry name" value="THYMIDINE KINASE, CYTOSOLIC"/>
    <property type="match status" value="1"/>
</dbReference>
<evidence type="ECO:0000256" key="7">
    <source>
        <dbReference type="ARBA" id="ARBA00022840"/>
    </source>
</evidence>
<keyword evidence="5 8" id="KW-0547">Nucleotide-binding</keyword>
<dbReference type="HOGENOM" id="CLU_064400_2_2_9"/>
<evidence type="ECO:0000256" key="3">
    <source>
        <dbReference type="ARBA" id="ARBA00022634"/>
    </source>
</evidence>
<dbReference type="SUPFAM" id="SSF52540">
    <property type="entry name" value="P-loop containing nucleoside triphosphate hydrolases"/>
    <property type="match status" value="1"/>
</dbReference>
<gene>
    <name evidence="8" type="primary">tdk</name>
    <name evidence="13" type="ORF">LBLM1_11290</name>
</gene>
<keyword evidence="6 8" id="KW-0418">Kinase</keyword>
<keyword evidence="8" id="KW-0862">Zinc</keyword>
<geneLocation type="plasmid" evidence="13 14">
    <name>pLM1</name>
</geneLocation>
<evidence type="ECO:0000256" key="9">
    <source>
        <dbReference type="PIRSR" id="PIRSR035805-1"/>
    </source>
</evidence>
<dbReference type="AlphaFoldDB" id="A0A0D4CNC6"/>
<dbReference type="EC" id="2.7.1.21" evidence="2 8"/>
<feature type="binding site" evidence="8">
    <location>
        <position position="151"/>
    </location>
    <ligand>
        <name>Zn(2+)</name>
        <dbReference type="ChEBI" id="CHEBI:29105"/>
    </ligand>
</feature>
<evidence type="ECO:0000256" key="11">
    <source>
        <dbReference type="RuleBase" id="RU000544"/>
    </source>
</evidence>
<feature type="binding site" evidence="8">
    <location>
        <begin position="92"/>
        <end position="95"/>
    </location>
    <ligand>
        <name>ATP</name>
        <dbReference type="ChEBI" id="CHEBI:30616"/>
    </ligand>
</feature>
<evidence type="ECO:0000256" key="5">
    <source>
        <dbReference type="ARBA" id="ARBA00022741"/>
    </source>
</evidence>
<keyword evidence="7 8" id="KW-0067">ATP-binding</keyword>